<dbReference type="GO" id="GO:0003824">
    <property type="term" value="F:catalytic activity"/>
    <property type="evidence" value="ECO:0007669"/>
    <property type="project" value="InterPro"/>
</dbReference>
<proteinExistence type="predicted"/>
<organism evidence="2 3">
    <name type="scientific">Eumeta variegata</name>
    <name type="common">Bagworm moth</name>
    <name type="synonym">Eumeta japonica</name>
    <dbReference type="NCBI Taxonomy" id="151549"/>
    <lineage>
        <taxon>Eukaryota</taxon>
        <taxon>Metazoa</taxon>
        <taxon>Ecdysozoa</taxon>
        <taxon>Arthropoda</taxon>
        <taxon>Hexapoda</taxon>
        <taxon>Insecta</taxon>
        <taxon>Pterygota</taxon>
        <taxon>Neoptera</taxon>
        <taxon>Endopterygota</taxon>
        <taxon>Lepidoptera</taxon>
        <taxon>Glossata</taxon>
        <taxon>Ditrysia</taxon>
        <taxon>Tineoidea</taxon>
        <taxon>Psychidae</taxon>
        <taxon>Oiketicinae</taxon>
        <taxon>Eumeta</taxon>
    </lineage>
</organism>
<dbReference type="AlphaFoldDB" id="A0A4C1UUQ1"/>
<dbReference type="Gene3D" id="3.60.10.10">
    <property type="entry name" value="Endonuclease/exonuclease/phosphatase"/>
    <property type="match status" value="1"/>
</dbReference>
<dbReference type="STRING" id="151549.A0A4C1UUQ1"/>
<dbReference type="InterPro" id="IPR027124">
    <property type="entry name" value="Swc5/CFDP1/2"/>
</dbReference>
<dbReference type="Pfam" id="PF03372">
    <property type="entry name" value="Exo_endo_phos"/>
    <property type="match status" value="1"/>
</dbReference>
<evidence type="ECO:0000259" key="1">
    <source>
        <dbReference type="Pfam" id="PF03372"/>
    </source>
</evidence>
<comment type="caution">
    <text evidence="2">The sequence shown here is derived from an EMBL/GenBank/DDBJ whole genome shotgun (WGS) entry which is preliminary data.</text>
</comment>
<keyword evidence="3" id="KW-1185">Reference proteome</keyword>
<feature type="domain" description="Endonuclease/exonuclease/phosphatase" evidence="1">
    <location>
        <begin position="9"/>
        <end position="131"/>
    </location>
</feature>
<dbReference type="InterPro" id="IPR005135">
    <property type="entry name" value="Endo/exonuclease/phosphatase"/>
</dbReference>
<name>A0A4C1UUQ1_EUMVA</name>
<dbReference type="PANTHER" id="PTHR23227:SF67">
    <property type="entry name" value="CRANIOFACIAL DEVELOPMENT PROTEIN 2-LIKE"/>
    <property type="match status" value="1"/>
</dbReference>
<reference evidence="2 3" key="1">
    <citation type="journal article" date="2019" name="Commun. Biol.">
        <title>The bagworm genome reveals a unique fibroin gene that provides high tensile strength.</title>
        <authorList>
            <person name="Kono N."/>
            <person name="Nakamura H."/>
            <person name="Ohtoshi R."/>
            <person name="Tomita M."/>
            <person name="Numata K."/>
            <person name="Arakawa K."/>
        </authorList>
    </citation>
    <scope>NUCLEOTIDE SEQUENCE [LARGE SCALE GENOMIC DNA]</scope>
</reference>
<dbReference type="InterPro" id="IPR036691">
    <property type="entry name" value="Endo/exonu/phosph_ase_sf"/>
</dbReference>
<sequence>MLEELEKTLPPIKWDLIGLCEVKRLGEEIKEYSEYIFYFYSKTQGRYGMGFLVKKYLKDKIVSFHGISDRIFVLNIQLINSKQPWLIIQVHEPIEQDTKLAKEKFYNDLTELMQNNKKYVIVIGDFNAKVERKSNKDESVVGDYVRETRRRDRNDNRQKLIDFSFAHNFKIMNSFFKKRKSRKWT</sequence>
<evidence type="ECO:0000313" key="3">
    <source>
        <dbReference type="Proteomes" id="UP000299102"/>
    </source>
</evidence>
<dbReference type="OrthoDB" id="410104at2759"/>
<gene>
    <name evidence="2" type="primary">CFDP2</name>
    <name evidence="2" type="ORF">EVAR_94473_1</name>
</gene>
<accession>A0A4C1UUQ1</accession>
<dbReference type="PANTHER" id="PTHR23227">
    <property type="entry name" value="BUCENTAUR RELATED"/>
    <property type="match status" value="1"/>
</dbReference>
<dbReference type="EMBL" id="BGZK01000230">
    <property type="protein sequence ID" value="GBP30165.1"/>
    <property type="molecule type" value="Genomic_DNA"/>
</dbReference>
<protein>
    <submittedName>
        <fullName evidence="2">Craniofacial development protein 2</fullName>
    </submittedName>
</protein>
<dbReference type="Proteomes" id="UP000299102">
    <property type="component" value="Unassembled WGS sequence"/>
</dbReference>
<dbReference type="SUPFAM" id="SSF56219">
    <property type="entry name" value="DNase I-like"/>
    <property type="match status" value="1"/>
</dbReference>
<evidence type="ECO:0000313" key="2">
    <source>
        <dbReference type="EMBL" id="GBP30165.1"/>
    </source>
</evidence>